<dbReference type="Gene3D" id="1.10.630.10">
    <property type="entry name" value="Cytochrome P450"/>
    <property type="match status" value="1"/>
</dbReference>
<dbReference type="PANTHER" id="PTHR47951">
    <property type="entry name" value="OS08G0547900 PROTEIN"/>
    <property type="match status" value="1"/>
</dbReference>
<comment type="caution">
    <text evidence="1">The sequence shown here is derived from an EMBL/GenBank/DDBJ whole genome shotgun (WGS) entry which is preliminary data.</text>
</comment>
<dbReference type="InterPro" id="IPR001128">
    <property type="entry name" value="Cyt_P450"/>
</dbReference>
<reference evidence="1 2" key="1">
    <citation type="journal article" date="2024" name="G3 (Bethesda)">
        <title>Genome assembly of Hibiscus sabdariffa L. provides insights into metabolisms of medicinal natural products.</title>
        <authorList>
            <person name="Kim T."/>
        </authorList>
    </citation>
    <scope>NUCLEOTIDE SEQUENCE [LARGE SCALE GENOMIC DNA]</scope>
    <source>
        <strain evidence="1">TK-2024</strain>
        <tissue evidence="1">Old leaves</tissue>
    </source>
</reference>
<organism evidence="1 2">
    <name type="scientific">Hibiscus sabdariffa</name>
    <name type="common">roselle</name>
    <dbReference type="NCBI Taxonomy" id="183260"/>
    <lineage>
        <taxon>Eukaryota</taxon>
        <taxon>Viridiplantae</taxon>
        <taxon>Streptophyta</taxon>
        <taxon>Embryophyta</taxon>
        <taxon>Tracheophyta</taxon>
        <taxon>Spermatophyta</taxon>
        <taxon>Magnoliopsida</taxon>
        <taxon>eudicotyledons</taxon>
        <taxon>Gunneridae</taxon>
        <taxon>Pentapetalae</taxon>
        <taxon>rosids</taxon>
        <taxon>malvids</taxon>
        <taxon>Malvales</taxon>
        <taxon>Malvaceae</taxon>
        <taxon>Malvoideae</taxon>
        <taxon>Hibiscus</taxon>
    </lineage>
</organism>
<dbReference type="EMBL" id="JBBPBM010000147">
    <property type="protein sequence ID" value="KAK8503933.1"/>
    <property type="molecule type" value="Genomic_DNA"/>
</dbReference>
<evidence type="ECO:0000313" key="1">
    <source>
        <dbReference type="EMBL" id="KAK8503933.1"/>
    </source>
</evidence>
<dbReference type="PANTHER" id="PTHR47951:SF8">
    <property type="entry name" value="CYTOCHROME P450 93A2-LIKE"/>
    <property type="match status" value="1"/>
</dbReference>
<evidence type="ECO:0000313" key="2">
    <source>
        <dbReference type="Proteomes" id="UP001472677"/>
    </source>
</evidence>
<dbReference type="InterPro" id="IPR036396">
    <property type="entry name" value="Cyt_P450_sf"/>
</dbReference>
<gene>
    <name evidence="1" type="ORF">V6N12_019102</name>
</gene>
<protein>
    <recommendedName>
        <fullName evidence="3">Cytochrome P450</fullName>
    </recommendedName>
</protein>
<dbReference type="PRINTS" id="PR00463">
    <property type="entry name" value="EP450I"/>
</dbReference>
<dbReference type="InterPro" id="IPR002401">
    <property type="entry name" value="Cyt_P450_E_grp-I"/>
</dbReference>
<accession>A0ABR2BA17</accession>
<dbReference type="Pfam" id="PF00067">
    <property type="entry name" value="p450"/>
    <property type="match status" value="1"/>
</dbReference>
<keyword evidence="2" id="KW-1185">Reference proteome</keyword>
<sequence length="323" mass="36366">MIPNLYEKLAVLACEGRSWSCSAHGFAPLVAAALPILCCAWLWWSTRFTKINPPLPPGPRGLPILGNLPFIKPDLHHYFTELSQIYGPIFKLQLGTKICIVINSPSLAKQVLKDQDAIFANRELPAAAIVGTFGGLDIAWRPNGPDLNRLRKLVIREIMSKRSLDACYELRRREIRQMVKDIHRKIGSPVNLGEQVAQTAVKVMISTLWGGSSERSSDLIELRKRLDEFVRLFLAPNISDIFPVLAPFDLQGIVSKSKKHISWFYGIFESVIMNRLKIAGDGKKIVDEINKDFLQQMLELNQQGEDKTSLSINELKAVLLDRI</sequence>
<dbReference type="SUPFAM" id="SSF48264">
    <property type="entry name" value="Cytochrome P450"/>
    <property type="match status" value="1"/>
</dbReference>
<dbReference type="Proteomes" id="UP001472677">
    <property type="component" value="Unassembled WGS sequence"/>
</dbReference>
<proteinExistence type="predicted"/>
<evidence type="ECO:0008006" key="3">
    <source>
        <dbReference type="Google" id="ProtNLM"/>
    </source>
</evidence>
<name>A0ABR2BA17_9ROSI</name>